<keyword evidence="2" id="KW-1185">Reference proteome</keyword>
<accession>A0ABQ2ZTR0</accession>
<sequence>METIIASAIAVLGTLLGSGLTLAFQQRTTDKGHQFTRHERLRQERLDAYSAYAGALINYRRCLVHLWFCEHEQPPHEDPGVVRVRAYDLRSNAQEALFRMQMLTDDEALSQAAEAVLADVTALPKTDSRTELDQRRVKTRDDISQLVRASKRHL</sequence>
<dbReference type="RefSeq" id="WP_190198448.1">
    <property type="nucleotide sequence ID" value="NZ_BMWE01000008.1"/>
</dbReference>
<proteinExistence type="predicted"/>
<gene>
    <name evidence="1" type="ORF">GCM10010384_31590</name>
</gene>
<evidence type="ECO:0008006" key="3">
    <source>
        <dbReference type="Google" id="ProtNLM"/>
    </source>
</evidence>
<organism evidence="1 2">
    <name type="scientific">Streptomyces djakartensis</name>
    <dbReference type="NCBI Taxonomy" id="68193"/>
    <lineage>
        <taxon>Bacteria</taxon>
        <taxon>Bacillati</taxon>
        <taxon>Actinomycetota</taxon>
        <taxon>Actinomycetes</taxon>
        <taxon>Kitasatosporales</taxon>
        <taxon>Streptomycetaceae</taxon>
        <taxon>Streptomyces</taxon>
    </lineage>
</organism>
<evidence type="ECO:0000313" key="1">
    <source>
        <dbReference type="EMBL" id="GGY22418.1"/>
    </source>
</evidence>
<protein>
    <recommendedName>
        <fullName evidence="3">Secreted protein</fullName>
    </recommendedName>
</protein>
<comment type="caution">
    <text evidence="1">The sequence shown here is derived from an EMBL/GenBank/DDBJ whole genome shotgun (WGS) entry which is preliminary data.</text>
</comment>
<reference evidence="2" key="1">
    <citation type="journal article" date="2019" name="Int. J. Syst. Evol. Microbiol.">
        <title>The Global Catalogue of Microorganisms (GCM) 10K type strain sequencing project: providing services to taxonomists for standard genome sequencing and annotation.</title>
        <authorList>
            <consortium name="The Broad Institute Genomics Platform"/>
            <consortium name="The Broad Institute Genome Sequencing Center for Infectious Disease"/>
            <person name="Wu L."/>
            <person name="Ma J."/>
        </authorList>
    </citation>
    <scope>NUCLEOTIDE SEQUENCE [LARGE SCALE GENOMIC DNA]</scope>
    <source>
        <strain evidence="2">JCM 4957</strain>
    </source>
</reference>
<dbReference type="EMBL" id="BMWE01000008">
    <property type="protein sequence ID" value="GGY22418.1"/>
    <property type="molecule type" value="Genomic_DNA"/>
</dbReference>
<evidence type="ECO:0000313" key="2">
    <source>
        <dbReference type="Proteomes" id="UP000653308"/>
    </source>
</evidence>
<name>A0ABQ2ZTR0_9ACTN</name>
<dbReference type="Proteomes" id="UP000653308">
    <property type="component" value="Unassembled WGS sequence"/>
</dbReference>